<protein>
    <submittedName>
        <fullName evidence="1">Uncharacterized protein</fullName>
    </submittedName>
</protein>
<organism evidence="1 2">
    <name type="scientific">Leptospira meyeri</name>
    <dbReference type="NCBI Taxonomy" id="29508"/>
    <lineage>
        <taxon>Bacteria</taxon>
        <taxon>Pseudomonadati</taxon>
        <taxon>Spirochaetota</taxon>
        <taxon>Spirochaetia</taxon>
        <taxon>Leptospirales</taxon>
        <taxon>Leptospiraceae</taxon>
        <taxon>Leptospira</taxon>
    </lineage>
</organism>
<comment type="caution">
    <text evidence="1">The sequence shown here is derived from an EMBL/GenBank/DDBJ whole genome shotgun (WGS) entry which is preliminary data.</text>
</comment>
<dbReference type="RefSeq" id="WP_040917016.1">
    <property type="nucleotide sequence ID" value="NZ_SORO01000008.1"/>
</dbReference>
<name>A0A4R8MPB9_LEPME</name>
<dbReference type="OrthoDB" id="9964969at2"/>
<sequence>MIKKIYNISILFLFFSFFKNEIIIKPKTNIIENCKKEYLFSELSIYDINHDEKISDFSALECLQIAGYFDNKFNTFLIKTLKYKKNNEYFITKKLIDTETETNIRNLKELIEIKKNDKVYINWIFEILLSKANNNFLDVFDDFYKKNQKSINENLLGIRNKLNYNPYKEKYTSGLHNKDDKTLKDDDINKILLTECKDRVLKPTEFYTNPNRPYFSFKSCLEILYLGDKENSYSLFKEAIFSNLEKEEKIELIHAISKYKKKDDYAFFQKLFYEISEKTIKQKLLYSMDGLDDENYSFFLKKLQKENILEKNEIDYLIEKINKRIFEKNIKSFEDVLNNNPDIVMTNNSDNNINNLIMLNERYNKDFFILGLKYLMKKFPEKGYLKAYIVIEILNFNETAIKVHMKEIRNDTYLTSKYLEKSAERELNKFNYKESLHYYKKISENNMYQNIDRNSIKTIIEKLKTIIKFNGV</sequence>
<proteinExistence type="predicted"/>
<keyword evidence="2" id="KW-1185">Reference proteome</keyword>
<evidence type="ECO:0000313" key="2">
    <source>
        <dbReference type="Proteomes" id="UP000294684"/>
    </source>
</evidence>
<gene>
    <name evidence="1" type="ORF">CLV96_3973</name>
</gene>
<dbReference type="EMBL" id="SORO01000008">
    <property type="protein sequence ID" value="TDY66256.1"/>
    <property type="molecule type" value="Genomic_DNA"/>
</dbReference>
<accession>A0A4R8MPB9</accession>
<dbReference type="Proteomes" id="UP000294684">
    <property type="component" value="Unassembled WGS sequence"/>
</dbReference>
<evidence type="ECO:0000313" key="1">
    <source>
        <dbReference type="EMBL" id="TDY66256.1"/>
    </source>
</evidence>
<reference evidence="1 2" key="1">
    <citation type="submission" date="2019-03" db="EMBL/GenBank/DDBJ databases">
        <title>Genomic Encyclopedia of Archaeal and Bacterial Type Strains, Phase II (KMG-II): from individual species to whole genera.</title>
        <authorList>
            <person name="Goeker M."/>
        </authorList>
    </citation>
    <scope>NUCLEOTIDE SEQUENCE [LARGE SCALE GENOMIC DNA]</scope>
    <source>
        <strain evidence="1 2">DSM 21537</strain>
    </source>
</reference>
<dbReference type="AlphaFoldDB" id="A0A4R8MPB9"/>
<dbReference type="GeneID" id="79829211"/>